<evidence type="ECO:0000313" key="1">
    <source>
        <dbReference type="EMBL" id="EDM47956.1"/>
    </source>
</evidence>
<dbReference type="PANTHER" id="PTHR32432">
    <property type="entry name" value="CELL DIVISION PROTEIN FTSA-RELATED"/>
    <property type="match status" value="1"/>
</dbReference>
<comment type="caution">
    <text evidence="1">The sequence shown here is derived from an EMBL/GenBank/DDBJ whole genome shotgun (WGS) entry which is preliminary data.</text>
</comment>
<dbReference type="EMBL" id="ABCP01000011">
    <property type="protein sequence ID" value="EDM47956.1"/>
    <property type="molecule type" value="Genomic_DNA"/>
</dbReference>
<keyword evidence="2" id="KW-1185">Reference proteome</keyword>
<proteinExistence type="predicted"/>
<dbReference type="InterPro" id="IPR043129">
    <property type="entry name" value="ATPase_NBD"/>
</dbReference>
<dbReference type="STRING" id="443152.MDG893_15240"/>
<protein>
    <submittedName>
        <fullName evidence="1">Putative ethanolamine utilization protein EutA</fullName>
    </submittedName>
</protein>
<dbReference type="RefSeq" id="WP_007153639.1">
    <property type="nucleotide sequence ID" value="NZ_ABCP01000011.1"/>
</dbReference>
<dbReference type="Gene3D" id="3.30.420.40">
    <property type="match status" value="1"/>
</dbReference>
<dbReference type="AlphaFoldDB" id="A6F043"/>
<organism evidence="1 2">
    <name type="scientific">Marinobacter algicola DG893</name>
    <dbReference type="NCBI Taxonomy" id="443152"/>
    <lineage>
        <taxon>Bacteria</taxon>
        <taxon>Pseudomonadati</taxon>
        <taxon>Pseudomonadota</taxon>
        <taxon>Gammaproteobacteria</taxon>
        <taxon>Pseudomonadales</taxon>
        <taxon>Marinobacteraceae</taxon>
        <taxon>Marinobacter</taxon>
    </lineage>
</organism>
<reference evidence="1 2" key="1">
    <citation type="submission" date="2007-06" db="EMBL/GenBank/DDBJ databases">
        <authorList>
            <person name="Green D."/>
            <person name="Ferriera S."/>
            <person name="Johnson J."/>
            <person name="Kravitz S."/>
            <person name="Beeson K."/>
            <person name="Sutton G."/>
            <person name="Rogers Y.-H."/>
            <person name="Friedman R."/>
            <person name="Frazier M."/>
            <person name="Venter J.C."/>
        </authorList>
    </citation>
    <scope>NUCLEOTIDE SEQUENCE [LARGE SCALE GENOMIC DNA]</scope>
    <source>
        <strain evidence="1 2">DG893</strain>
    </source>
</reference>
<gene>
    <name evidence="1" type="ORF">MDG893_15240</name>
</gene>
<accession>A6F043</accession>
<dbReference type="InterPro" id="IPR050696">
    <property type="entry name" value="FtsA/MreB"/>
</dbReference>
<dbReference type="PIRSF" id="PIRSF012293">
    <property type="entry name" value="EutA"/>
    <property type="match status" value="1"/>
</dbReference>
<evidence type="ECO:0000313" key="2">
    <source>
        <dbReference type="Proteomes" id="UP000005856"/>
    </source>
</evidence>
<dbReference type="SUPFAM" id="SSF53067">
    <property type="entry name" value="Actin-like ATPase domain"/>
    <property type="match status" value="1"/>
</dbReference>
<dbReference type="Proteomes" id="UP000005856">
    <property type="component" value="Unassembled WGS sequence"/>
</dbReference>
<dbReference type="eggNOG" id="COG4819">
    <property type="taxonomic scope" value="Bacteria"/>
</dbReference>
<dbReference type="Pfam" id="PF06277">
    <property type="entry name" value="EutA"/>
    <property type="match status" value="1"/>
</dbReference>
<dbReference type="InterPro" id="IPR009377">
    <property type="entry name" value="EutA"/>
</dbReference>
<dbReference type="PANTHER" id="PTHR32432:SF13">
    <property type="entry name" value="ETHANOLAMINE AMMONIA-LYASE REACTIVASE EUTA"/>
    <property type="match status" value="1"/>
</dbReference>
<sequence>MHDADFDHEHPSEFEFGDEIEGLEMFTLTSVGIDIGSSTTHLVFSRLTLRRESGNYSGRFKVTERELLYRSSILLTPYVSATRIDIEQVKTFIREAYQEAGLERDDIDTGVVVITGEALKKENAQPIANFFASDSGKFICASAGPHHEALLAAYGCGAVDLSNHHQATVLNVDMGGGTTKLSLIDRGTVTGTASLSIGARLIAFDQQHRLTRIEEAGRRLLAECGHELELGQAITEEQQGELGRLMAQTLINVLKGEEISELAASLMVTEPVRGFPGLDRIDHIVFSGGVSEHIHGKAQASFGDLGTILGAELSAFLDTLPDGKLKLPVQGIRATVIGAGEYTIQASGNTSYISEHHQLPAYALKVVPIALREGCPFAEALKNALIKFDLHGLTAGLALAFSIDGTLNYGVLRELANAIARVAKMAPHVPLYLLLEQDVAKSLGGVLEEELKIPNTLVAIDGISVGDLDYIDIGAPMGFTEIIPVTVKSLLFPASQEQS</sequence>
<name>A6F043_9GAMM</name>
<dbReference type="OrthoDB" id="1542at2"/>